<evidence type="ECO:0000256" key="7">
    <source>
        <dbReference type="SAM" id="MobiDB-lite"/>
    </source>
</evidence>
<feature type="transmembrane region" description="Helical" evidence="6">
    <location>
        <begin position="287"/>
        <end position="305"/>
    </location>
</feature>
<dbReference type="PROSITE" id="PS50914">
    <property type="entry name" value="BON"/>
    <property type="match status" value="1"/>
</dbReference>
<evidence type="ECO:0000313" key="9">
    <source>
        <dbReference type="EMBL" id="AVO33811.1"/>
    </source>
</evidence>
<dbReference type="Gene3D" id="1.10.287.1260">
    <property type="match status" value="1"/>
</dbReference>
<dbReference type="GO" id="GO:0008381">
    <property type="term" value="F:mechanosensitive monoatomic ion channel activity"/>
    <property type="evidence" value="ECO:0007669"/>
    <property type="project" value="InterPro"/>
</dbReference>
<feature type="domain" description="BON" evidence="8">
    <location>
        <begin position="158"/>
        <end position="224"/>
    </location>
</feature>
<keyword evidence="2" id="KW-1003">Cell membrane</keyword>
<comment type="subunit">
    <text evidence="6">Homoheptamer.</text>
</comment>
<dbReference type="Pfam" id="PF04972">
    <property type="entry name" value="BON"/>
    <property type="match status" value="1"/>
</dbReference>
<dbReference type="InterPro" id="IPR045275">
    <property type="entry name" value="MscS_archaea/bacteria_type"/>
</dbReference>
<accession>A0A2S0MDH1</accession>
<sequence length="562" mass="58848">MLASNTAGGAGWGAAAGLTSSPRGQRCCHDLYFAPRGWFEKGAGGQGSVSPTETIAGNFRPHTLPALALQRPNGIMAAMLFLRSFFRFPLSTGRCRNALAALAMALLGALALPAHAQNKGAATPVAATASTASPAASASAAPADPKLLEQAERATLANDERIQIQVTARLARNAAFRNVDAAVRAGVAVLTGSVPDNETRGMATKVVTAVDGVVAVENELVLVADFGARVQETWEIFKDRAARMVAATPLLLVAVLIVLLTNWLGLWAANHLGAVRLNSRNPYLGTVISRFVRTGFLLVGVLVALDLLGATSLVTAVLGSAGLVGIVVGFAFRDTAENYLSGVLLSLRRPFEPRDHVRIDSHEGRVVSLSTRNTVLMTLDGNELLLPNATVFKAVILNFSHNPRRRLSFQLAVGTDQDLQAAQTLGVSTLAGIAGVLTDPGPSASLDVINPTTVAINFYAWVDQRQTDFGKARSEGIRLVKLALDGAGMAVPSPTYQVQLLPAASGSSPAEPPPPPPAKPEETAPSAADLKPSTDLDEQLTQERARKAEDDMLNAPSGPAAK</sequence>
<evidence type="ECO:0000313" key="10">
    <source>
        <dbReference type="Proteomes" id="UP000239709"/>
    </source>
</evidence>
<dbReference type="AlphaFoldDB" id="A0A2S0MDH1"/>
<feature type="transmembrane region" description="Helical" evidence="6">
    <location>
        <begin position="312"/>
        <end position="332"/>
    </location>
</feature>
<comment type="function">
    <text evidence="6">Mechanosensitive channel that participates in the regulation of osmotic pressure changes within the cell, opening in response to stretch forces in the membrane lipid bilayer, without the need for other proteins. Contributes to normal resistance to hypoosmotic shock. Forms an ion channel of 1.0 nanosiemens conductance with a slight preference for anions.</text>
</comment>
<comment type="subcellular location">
    <subcellularLocation>
        <location evidence="6">Cell inner membrane</location>
        <topology evidence="6">Multi-pass membrane protein</topology>
    </subcellularLocation>
    <subcellularLocation>
        <location evidence="1">Cell membrane</location>
        <topology evidence="1">Multi-pass membrane protein</topology>
    </subcellularLocation>
</comment>
<keyword evidence="6" id="KW-0997">Cell inner membrane</keyword>
<evidence type="ECO:0000259" key="8">
    <source>
        <dbReference type="PROSITE" id="PS50914"/>
    </source>
</evidence>
<dbReference type="EMBL" id="CP027666">
    <property type="protein sequence ID" value="AVO33811.1"/>
    <property type="molecule type" value="Genomic_DNA"/>
</dbReference>
<gene>
    <name evidence="9" type="ORF">C6570_05770</name>
</gene>
<evidence type="ECO:0000256" key="6">
    <source>
        <dbReference type="RuleBase" id="RU369025"/>
    </source>
</evidence>
<dbReference type="SUPFAM" id="SSF50182">
    <property type="entry name" value="Sm-like ribonucleoproteins"/>
    <property type="match status" value="1"/>
</dbReference>
<dbReference type="Pfam" id="PF00924">
    <property type="entry name" value="MS_channel_2nd"/>
    <property type="match status" value="1"/>
</dbReference>
<keyword evidence="10" id="KW-1185">Reference proteome</keyword>
<dbReference type="InterPro" id="IPR011066">
    <property type="entry name" value="MscS_channel_C_sf"/>
</dbReference>
<feature type="transmembrane region" description="Helical" evidence="6">
    <location>
        <begin position="244"/>
        <end position="267"/>
    </location>
</feature>
<dbReference type="GO" id="GO:0005886">
    <property type="term" value="C:plasma membrane"/>
    <property type="evidence" value="ECO:0007669"/>
    <property type="project" value="UniProtKB-SubCell"/>
</dbReference>
<keyword evidence="4 6" id="KW-1133">Transmembrane helix</keyword>
<reference evidence="9 10" key="1">
    <citation type="submission" date="2018-03" db="EMBL/GenBank/DDBJ databases">
        <title>Genome sequencing of Ottowia sp.</title>
        <authorList>
            <person name="Kim S.-J."/>
            <person name="Heo J."/>
            <person name="Kwon S.-W."/>
        </authorList>
    </citation>
    <scope>NUCLEOTIDE SEQUENCE [LARGE SCALE GENOMIC DNA]</scope>
    <source>
        <strain evidence="9 10">KADR8-3</strain>
    </source>
</reference>
<feature type="region of interest" description="Disordered" evidence="7">
    <location>
        <begin position="503"/>
        <end position="562"/>
    </location>
</feature>
<dbReference type="KEGG" id="otk:C6570_05770"/>
<evidence type="ECO:0000256" key="2">
    <source>
        <dbReference type="ARBA" id="ARBA00022475"/>
    </source>
</evidence>
<keyword evidence="6" id="KW-0407">Ion channel</keyword>
<feature type="compositionally biased region" description="Basic and acidic residues" evidence="7">
    <location>
        <begin position="541"/>
        <end position="550"/>
    </location>
</feature>
<dbReference type="InterPro" id="IPR023408">
    <property type="entry name" value="MscS_beta-dom_sf"/>
</dbReference>
<dbReference type="OrthoDB" id="9793781at2"/>
<dbReference type="Gene3D" id="3.30.1340.30">
    <property type="match status" value="1"/>
</dbReference>
<dbReference type="PANTHER" id="PTHR30221">
    <property type="entry name" value="SMALL-CONDUCTANCE MECHANOSENSITIVE CHANNEL"/>
    <property type="match status" value="1"/>
</dbReference>
<dbReference type="SUPFAM" id="SSF82689">
    <property type="entry name" value="Mechanosensitive channel protein MscS (YggB), C-terminal domain"/>
    <property type="match status" value="1"/>
</dbReference>
<keyword evidence="5 6" id="KW-0472">Membrane</keyword>
<evidence type="ECO:0000256" key="5">
    <source>
        <dbReference type="ARBA" id="ARBA00023136"/>
    </source>
</evidence>
<evidence type="ECO:0000256" key="1">
    <source>
        <dbReference type="ARBA" id="ARBA00004651"/>
    </source>
</evidence>
<dbReference type="InterPro" id="IPR010920">
    <property type="entry name" value="LSM_dom_sf"/>
</dbReference>
<dbReference type="PANTHER" id="PTHR30221:SF1">
    <property type="entry name" value="SMALL-CONDUCTANCE MECHANOSENSITIVE CHANNEL"/>
    <property type="match status" value="1"/>
</dbReference>
<keyword evidence="6" id="KW-0813">Transport</keyword>
<proteinExistence type="inferred from homology"/>
<keyword evidence="6" id="KW-0406">Ion transport</keyword>
<dbReference type="Gene3D" id="2.30.30.60">
    <property type="match status" value="1"/>
</dbReference>
<evidence type="ECO:0000256" key="3">
    <source>
        <dbReference type="ARBA" id="ARBA00022692"/>
    </source>
</evidence>
<name>A0A2S0MDH1_9BURK</name>
<dbReference type="Gene3D" id="3.30.70.100">
    <property type="match status" value="1"/>
</dbReference>
<dbReference type="InterPro" id="IPR007055">
    <property type="entry name" value="BON_dom"/>
</dbReference>
<comment type="similarity">
    <text evidence="6">Belongs to the MscS (TC 1.A.23) family.</text>
</comment>
<protein>
    <recommendedName>
        <fullName evidence="6">Small-conductance mechanosensitive channel</fullName>
    </recommendedName>
</protein>
<evidence type="ECO:0000256" key="4">
    <source>
        <dbReference type="ARBA" id="ARBA00022989"/>
    </source>
</evidence>
<organism evidence="9 10">
    <name type="scientific">Ottowia oryzae</name>
    <dbReference type="NCBI Taxonomy" id="2109914"/>
    <lineage>
        <taxon>Bacteria</taxon>
        <taxon>Pseudomonadati</taxon>
        <taxon>Pseudomonadota</taxon>
        <taxon>Betaproteobacteria</taxon>
        <taxon>Burkholderiales</taxon>
        <taxon>Comamonadaceae</taxon>
        <taxon>Ottowia</taxon>
    </lineage>
</organism>
<comment type="caution">
    <text evidence="6">Lacks conserved residue(s) required for the propagation of feature annotation.</text>
</comment>
<dbReference type="Proteomes" id="UP000239709">
    <property type="component" value="Chromosome"/>
</dbReference>
<keyword evidence="3 6" id="KW-0812">Transmembrane</keyword>
<dbReference type="InterPro" id="IPR006685">
    <property type="entry name" value="MscS_channel_2nd"/>
</dbReference>